<organism evidence="1 2">
    <name type="scientific">Sitophilus oryzae</name>
    <name type="common">Rice weevil</name>
    <name type="synonym">Curculio oryzae</name>
    <dbReference type="NCBI Taxonomy" id="7048"/>
    <lineage>
        <taxon>Eukaryota</taxon>
        <taxon>Metazoa</taxon>
        <taxon>Ecdysozoa</taxon>
        <taxon>Arthropoda</taxon>
        <taxon>Hexapoda</taxon>
        <taxon>Insecta</taxon>
        <taxon>Pterygota</taxon>
        <taxon>Neoptera</taxon>
        <taxon>Endopterygota</taxon>
        <taxon>Coleoptera</taxon>
        <taxon>Polyphaga</taxon>
        <taxon>Cucujiformia</taxon>
        <taxon>Curculionidae</taxon>
        <taxon>Dryophthorinae</taxon>
        <taxon>Sitophilus</taxon>
    </lineage>
</organism>
<gene>
    <name evidence="2" type="primary">LOC115881307</name>
</gene>
<accession>A0A6J2XUZ9</accession>
<protein>
    <submittedName>
        <fullName evidence="2">Uncharacterized protein LOC115881307</fullName>
    </submittedName>
</protein>
<dbReference type="Proteomes" id="UP000504635">
    <property type="component" value="Unplaced"/>
</dbReference>
<evidence type="ECO:0000313" key="2">
    <source>
        <dbReference type="RefSeq" id="XP_030754595.1"/>
    </source>
</evidence>
<dbReference type="KEGG" id="soy:115881307"/>
<dbReference type="AlphaFoldDB" id="A0A6J2XUZ9"/>
<dbReference type="InParanoid" id="A0A6J2XUZ9"/>
<proteinExistence type="predicted"/>
<dbReference type="GeneID" id="115881307"/>
<dbReference type="OrthoDB" id="7383979at2759"/>
<sequence>MNPKKTKFMILTKREDVQANVLIDDTPMERVQQYKYQGSWLTENLDQSAEIKARIEGARAAFVKLKKLDKRKYEFKIYLSLPARLHYGLTKTEVRTLAYQYAIANNKPHPSSWDQNKIAGKEWLRQYLRRHGDLSLRKPESTSLARSTSFNAANVASFFRNYKKGLSRGNFTPENLEFVTRQGLTTVHVPPKIIGPKGIKQLGQITSGERGQNVTLIASINAIGNHLPPMMIFPRVNFKPHMLKGCPVGTIGGANPSGWSNESLFLEFLHLFKSCQPLLKIRLYYHG</sequence>
<evidence type="ECO:0000313" key="1">
    <source>
        <dbReference type="Proteomes" id="UP000504635"/>
    </source>
</evidence>
<name>A0A6J2XUZ9_SITOR</name>
<keyword evidence="1" id="KW-1185">Reference proteome</keyword>
<reference evidence="2" key="1">
    <citation type="submission" date="2025-08" db="UniProtKB">
        <authorList>
            <consortium name="RefSeq"/>
        </authorList>
    </citation>
    <scope>IDENTIFICATION</scope>
    <source>
        <tissue evidence="2">Gonads</tissue>
    </source>
</reference>
<dbReference type="RefSeq" id="XP_030754595.1">
    <property type="nucleotide sequence ID" value="XM_030898735.1"/>
</dbReference>